<evidence type="ECO:0000313" key="1">
    <source>
        <dbReference type="EMBL" id="KAK4205396.1"/>
    </source>
</evidence>
<gene>
    <name evidence="1" type="ORF">QBC40DRAFT_320102</name>
</gene>
<reference evidence="1" key="1">
    <citation type="journal article" date="2023" name="Mol. Phylogenet. Evol.">
        <title>Genome-scale phylogeny and comparative genomics of the fungal order Sordariales.</title>
        <authorList>
            <person name="Hensen N."/>
            <person name="Bonometti L."/>
            <person name="Westerberg I."/>
            <person name="Brannstrom I.O."/>
            <person name="Guillou S."/>
            <person name="Cros-Aarteil S."/>
            <person name="Calhoun S."/>
            <person name="Haridas S."/>
            <person name="Kuo A."/>
            <person name="Mondo S."/>
            <person name="Pangilinan J."/>
            <person name="Riley R."/>
            <person name="LaButti K."/>
            <person name="Andreopoulos B."/>
            <person name="Lipzen A."/>
            <person name="Chen C."/>
            <person name="Yan M."/>
            <person name="Daum C."/>
            <person name="Ng V."/>
            <person name="Clum A."/>
            <person name="Steindorff A."/>
            <person name="Ohm R.A."/>
            <person name="Martin F."/>
            <person name="Silar P."/>
            <person name="Natvig D.O."/>
            <person name="Lalanne C."/>
            <person name="Gautier V."/>
            <person name="Ament-Velasquez S.L."/>
            <person name="Kruys A."/>
            <person name="Hutchinson M.I."/>
            <person name="Powell A.J."/>
            <person name="Barry K."/>
            <person name="Miller A.N."/>
            <person name="Grigoriev I.V."/>
            <person name="Debuchy R."/>
            <person name="Gladieux P."/>
            <person name="Hiltunen Thoren M."/>
            <person name="Johannesson H."/>
        </authorList>
    </citation>
    <scope>NUCLEOTIDE SEQUENCE</scope>
    <source>
        <strain evidence="1">CBS 315.58</strain>
    </source>
</reference>
<organism evidence="1 2">
    <name type="scientific">Triangularia verruculosa</name>
    <dbReference type="NCBI Taxonomy" id="2587418"/>
    <lineage>
        <taxon>Eukaryota</taxon>
        <taxon>Fungi</taxon>
        <taxon>Dikarya</taxon>
        <taxon>Ascomycota</taxon>
        <taxon>Pezizomycotina</taxon>
        <taxon>Sordariomycetes</taxon>
        <taxon>Sordariomycetidae</taxon>
        <taxon>Sordariales</taxon>
        <taxon>Podosporaceae</taxon>
        <taxon>Triangularia</taxon>
    </lineage>
</organism>
<proteinExistence type="predicted"/>
<name>A0AAN6XTF1_9PEZI</name>
<dbReference type="EMBL" id="MU863876">
    <property type="protein sequence ID" value="KAK4205396.1"/>
    <property type="molecule type" value="Genomic_DNA"/>
</dbReference>
<accession>A0AAN6XTF1</accession>
<dbReference type="AlphaFoldDB" id="A0AAN6XTF1"/>
<evidence type="ECO:0000313" key="2">
    <source>
        <dbReference type="Proteomes" id="UP001303160"/>
    </source>
</evidence>
<keyword evidence="2" id="KW-1185">Reference proteome</keyword>
<dbReference type="Proteomes" id="UP001303160">
    <property type="component" value="Unassembled WGS sequence"/>
</dbReference>
<reference evidence="1" key="2">
    <citation type="submission" date="2023-05" db="EMBL/GenBank/DDBJ databases">
        <authorList>
            <consortium name="Lawrence Berkeley National Laboratory"/>
            <person name="Steindorff A."/>
            <person name="Hensen N."/>
            <person name="Bonometti L."/>
            <person name="Westerberg I."/>
            <person name="Brannstrom I.O."/>
            <person name="Guillou S."/>
            <person name="Cros-Aarteil S."/>
            <person name="Calhoun S."/>
            <person name="Haridas S."/>
            <person name="Kuo A."/>
            <person name="Mondo S."/>
            <person name="Pangilinan J."/>
            <person name="Riley R."/>
            <person name="Labutti K."/>
            <person name="Andreopoulos B."/>
            <person name="Lipzen A."/>
            <person name="Chen C."/>
            <person name="Yanf M."/>
            <person name="Daum C."/>
            <person name="Ng V."/>
            <person name="Clum A."/>
            <person name="Ohm R."/>
            <person name="Martin F."/>
            <person name="Silar P."/>
            <person name="Natvig D."/>
            <person name="Lalanne C."/>
            <person name="Gautier V."/>
            <person name="Ament-Velasquez S.L."/>
            <person name="Kruys A."/>
            <person name="Hutchinson M.I."/>
            <person name="Powell A.J."/>
            <person name="Barry K."/>
            <person name="Miller A.N."/>
            <person name="Grigoriev I.V."/>
            <person name="Debuchy R."/>
            <person name="Gladieux P."/>
            <person name="Thoren M.H."/>
            <person name="Johannesson H."/>
        </authorList>
    </citation>
    <scope>NUCLEOTIDE SEQUENCE</scope>
    <source>
        <strain evidence="1">CBS 315.58</strain>
    </source>
</reference>
<sequence length="363" mass="40833">MPSLQTLPFELLEQVTKSLCLRCTRRPSCRCSSDCIIDVSTYKSSICHTRPSWDPEARTRALGALCLTSHRLKDAATRHLYHHPHTKKWWLLAGTLLRQPRLARDVKTLYLPDKMGVYLPEKAALPPEFLSFYQAQLDHYSASVPEDEFRQRRDQRIWEINGDNDIVAMLSSLCPAVETIEAVVTEDVVFHLCPPASLPSLRTVELGFWGIEGEGGIPLRSLVPLFKAAPNLVVLRCHSMSDEEGGVGLGVTAGTVEEVEFLNSAISADALRSLLEGCPGLKTFRYAAGSFCAGFAQFRWSQARDLIIEHAPRLERVVIDFAGLVTWDSLAEWEGWDEEQTEREVKSFKGRRIEFEVTGIHHD</sequence>
<protein>
    <submittedName>
        <fullName evidence="1">Uncharacterized protein</fullName>
    </submittedName>
</protein>
<comment type="caution">
    <text evidence="1">The sequence shown here is derived from an EMBL/GenBank/DDBJ whole genome shotgun (WGS) entry which is preliminary data.</text>
</comment>